<keyword evidence="2" id="KW-1185">Reference proteome</keyword>
<sequence>MLETNFDDFLLPVENTISNDEMISGGVVRDSPSKRFGVLLSERNLVAPESPDMKFARNRLGNLLTSIKHGESISGSMDLGVVDIEERITGRQRRLEELEDKRVVFQLRGKPFCLTDGRTETCYALSRAWVRGETADNVYQENKHREYAPDLPTEVLATREITAMPMPDPQNHHIPLMPLIHRQSNEKINADNARELKNDHVRHWKRVKRSWCAHTRKREERFKRSEELLEAMFNC</sequence>
<dbReference type="AlphaFoldDB" id="A0A8S1GYQ5"/>
<dbReference type="GO" id="GO:0031523">
    <property type="term" value="C:Myb complex"/>
    <property type="evidence" value="ECO:0007669"/>
    <property type="project" value="TreeGrafter"/>
</dbReference>
<reference evidence="1" key="1">
    <citation type="submission" date="2020-10" db="EMBL/GenBank/DDBJ databases">
        <authorList>
            <person name="Kikuchi T."/>
        </authorList>
    </citation>
    <scope>NUCLEOTIDE SEQUENCE</scope>
    <source>
        <strain evidence="1">NKZ352</strain>
    </source>
</reference>
<dbReference type="GO" id="GO:0017053">
    <property type="term" value="C:transcription repressor complex"/>
    <property type="evidence" value="ECO:0007669"/>
    <property type="project" value="InterPro"/>
</dbReference>
<evidence type="ECO:0000313" key="2">
    <source>
        <dbReference type="Proteomes" id="UP000835052"/>
    </source>
</evidence>
<dbReference type="EMBL" id="CAJGYM010000008">
    <property type="protein sequence ID" value="CAD6188361.1"/>
    <property type="molecule type" value="Genomic_DNA"/>
</dbReference>
<gene>
    <name evidence="1" type="ORF">CAUJ_LOCUS4280</name>
</gene>
<evidence type="ECO:0000313" key="1">
    <source>
        <dbReference type="EMBL" id="CAD6188361.1"/>
    </source>
</evidence>
<accession>A0A8S1GYQ5</accession>
<dbReference type="PANTHER" id="PTHR31336:SF3">
    <property type="entry name" value="PROTEIN LIN-37 HOMOLOG"/>
    <property type="match status" value="1"/>
</dbReference>
<name>A0A8S1GYQ5_9PELO</name>
<proteinExistence type="predicted"/>
<dbReference type="OrthoDB" id="9993532at2759"/>
<dbReference type="Pfam" id="PF15306">
    <property type="entry name" value="LIN37"/>
    <property type="match status" value="1"/>
</dbReference>
<dbReference type="InterPro" id="IPR028226">
    <property type="entry name" value="LIN37"/>
</dbReference>
<dbReference type="Proteomes" id="UP000835052">
    <property type="component" value="Unassembled WGS sequence"/>
</dbReference>
<protein>
    <submittedName>
        <fullName evidence="1">Uncharacterized protein</fullName>
    </submittedName>
</protein>
<organism evidence="1 2">
    <name type="scientific">Caenorhabditis auriculariae</name>
    <dbReference type="NCBI Taxonomy" id="2777116"/>
    <lineage>
        <taxon>Eukaryota</taxon>
        <taxon>Metazoa</taxon>
        <taxon>Ecdysozoa</taxon>
        <taxon>Nematoda</taxon>
        <taxon>Chromadorea</taxon>
        <taxon>Rhabditida</taxon>
        <taxon>Rhabditina</taxon>
        <taxon>Rhabditomorpha</taxon>
        <taxon>Rhabditoidea</taxon>
        <taxon>Rhabditidae</taxon>
        <taxon>Peloderinae</taxon>
        <taxon>Caenorhabditis</taxon>
    </lineage>
</organism>
<dbReference type="PANTHER" id="PTHR31336">
    <property type="entry name" value="LIN37 HOMOLOG"/>
    <property type="match status" value="1"/>
</dbReference>
<dbReference type="GO" id="GO:0000122">
    <property type="term" value="P:negative regulation of transcription by RNA polymerase II"/>
    <property type="evidence" value="ECO:0007669"/>
    <property type="project" value="TreeGrafter"/>
</dbReference>
<comment type="caution">
    <text evidence="1">The sequence shown here is derived from an EMBL/GenBank/DDBJ whole genome shotgun (WGS) entry which is preliminary data.</text>
</comment>